<evidence type="ECO:0000259" key="2">
    <source>
        <dbReference type="PROSITE" id="PS51864"/>
    </source>
</evidence>
<dbReference type="OrthoDB" id="5862166at2759"/>
<dbReference type="PROSITE" id="PS51864">
    <property type="entry name" value="ASTACIN"/>
    <property type="match status" value="1"/>
</dbReference>
<dbReference type="InterPro" id="IPR001506">
    <property type="entry name" value="Peptidase_M12A"/>
</dbReference>
<reference evidence="4" key="1">
    <citation type="journal article" date="2015" name="Nat. Genet.">
        <title>The genome and transcriptome of the zoonotic hookworm Ancylostoma ceylanicum identify infection-specific gene families.</title>
        <authorList>
            <person name="Schwarz E.M."/>
            <person name="Hu Y."/>
            <person name="Antoshechkin I."/>
            <person name="Miller M.M."/>
            <person name="Sternberg P.W."/>
            <person name="Aroian R.V."/>
        </authorList>
    </citation>
    <scope>NUCLEOTIDE SEQUENCE</scope>
    <source>
        <strain evidence="4">HY135</strain>
    </source>
</reference>
<evidence type="ECO:0000313" key="4">
    <source>
        <dbReference type="Proteomes" id="UP000024635"/>
    </source>
</evidence>
<name>A0A016WJQ4_9BILA</name>
<dbReference type="SUPFAM" id="SSF55486">
    <property type="entry name" value="Metalloproteases ('zincins'), catalytic domain"/>
    <property type="match status" value="1"/>
</dbReference>
<comment type="caution">
    <text evidence="1">Lacks conserved residue(s) required for the propagation of feature annotation.</text>
</comment>
<dbReference type="Pfam" id="PF01400">
    <property type="entry name" value="Astacin"/>
    <property type="match status" value="1"/>
</dbReference>
<dbReference type="Gene3D" id="3.40.390.10">
    <property type="entry name" value="Collagenase (Catalytic Domain)"/>
    <property type="match status" value="1"/>
</dbReference>
<dbReference type="AlphaFoldDB" id="A0A016WJQ4"/>
<proteinExistence type="predicted"/>
<dbReference type="InterPro" id="IPR024079">
    <property type="entry name" value="MetalloPept_cat_dom_sf"/>
</dbReference>
<evidence type="ECO:0000313" key="3">
    <source>
        <dbReference type="EMBL" id="EYC39841.1"/>
    </source>
</evidence>
<accession>A0A016WJQ4</accession>
<dbReference type="GO" id="GO:0004222">
    <property type="term" value="F:metalloendopeptidase activity"/>
    <property type="evidence" value="ECO:0007669"/>
    <property type="project" value="InterPro"/>
</dbReference>
<feature type="domain" description="Peptidase M12A" evidence="2">
    <location>
        <begin position="1"/>
        <end position="71"/>
    </location>
</feature>
<comment type="caution">
    <text evidence="3">The sequence shown here is derived from an EMBL/GenBank/DDBJ whole genome shotgun (WGS) entry which is preliminary data.</text>
</comment>
<protein>
    <recommendedName>
        <fullName evidence="2">Peptidase M12A domain-containing protein</fullName>
    </recommendedName>
</protein>
<dbReference type="GO" id="GO:0006508">
    <property type="term" value="P:proteolysis"/>
    <property type="evidence" value="ECO:0007669"/>
    <property type="project" value="InterPro"/>
</dbReference>
<dbReference type="EMBL" id="JARK01000238">
    <property type="protein sequence ID" value="EYC39841.1"/>
    <property type="molecule type" value="Genomic_DNA"/>
</dbReference>
<evidence type="ECO:0000256" key="1">
    <source>
        <dbReference type="PROSITE-ProRule" id="PRU01211"/>
    </source>
</evidence>
<keyword evidence="4" id="KW-1185">Reference proteome</keyword>
<sequence>MSAIKADWIDQFEKKTPQMNENYGITYDFGSIMHYGGTRFVEHGQVSGVHCALTQRLLQMPLPWRLRWTVL</sequence>
<dbReference type="Proteomes" id="UP000024635">
    <property type="component" value="Unassembled WGS sequence"/>
</dbReference>
<gene>
    <name evidence="3" type="primary">Acey_s0638.g962</name>
    <name evidence="3" type="ORF">Y032_0638g962</name>
</gene>
<organism evidence="3 4">
    <name type="scientific">Ancylostoma ceylanicum</name>
    <dbReference type="NCBI Taxonomy" id="53326"/>
    <lineage>
        <taxon>Eukaryota</taxon>
        <taxon>Metazoa</taxon>
        <taxon>Ecdysozoa</taxon>
        <taxon>Nematoda</taxon>
        <taxon>Chromadorea</taxon>
        <taxon>Rhabditida</taxon>
        <taxon>Rhabditina</taxon>
        <taxon>Rhabditomorpha</taxon>
        <taxon>Strongyloidea</taxon>
        <taxon>Ancylostomatidae</taxon>
        <taxon>Ancylostomatinae</taxon>
        <taxon>Ancylostoma</taxon>
    </lineage>
</organism>